<sequence>MGLRSLTTAATWHKAVHPHVRGAQMMRVSSSYCPCGPSPRAWGSAARTTTTRPSFRSIPTCVGLRLGGEGASRQAPVHPHVRGAQVVLLRETKNATGPSPRAWGSACCPADVCRRARSIPTCVGLSRPEGHEGVQAPVHPHVRGAQSPTTVRPRHSTGPSPRAWGSAGERSQGAGEVRSIPTCVGLRIFKGLLVKPTEVHPHVRGAQSNWEELATARGGPSPRAWGSGLDGVDVTHRHRSIPTCVGLRTRAEPCPVTVSVHPHVRGAQPNPGTFQMLLVGPSPRAWGSGKMTCTNASRYLPAIFTRKQPPPLTHPYHTHLEPTRESASHRLITPPELRRPATRRGRGGRPSVLRRRDSEDRGGTGKDAGHQSDP</sequence>
<feature type="compositionally biased region" description="Basic and acidic residues" evidence="1">
    <location>
        <begin position="354"/>
        <end position="374"/>
    </location>
</feature>
<evidence type="ECO:0000256" key="1">
    <source>
        <dbReference type="SAM" id="MobiDB-lite"/>
    </source>
</evidence>
<protein>
    <submittedName>
        <fullName evidence="2">Uncharacterized protein</fullName>
    </submittedName>
</protein>
<dbReference type="AntiFam" id="ANF00006">
    <property type="entry name" value="Translation of CRISPR region"/>
</dbReference>
<organism evidence="2 3">
    <name type="scientific">Nocardiopsis alba (strain ATCC BAA-2165 / BE74)</name>
    <dbReference type="NCBI Taxonomy" id="1205910"/>
    <lineage>
        <taxon>Bacteria</taxon>
        <taxon>Bacillati</taxon>
        <taxon>Actinomycetota</taxon>
        <taxon>Actinomycetes</taxon>
        <taxon>Streptosporangiales</taxon>
        <taxon>Nocardiopsidaceae</taxon>
        <taxon>Nocardiopsis</taxon>
    </lineage>
</organism>
<name>J7L6P6_NOCAA</name>
<proteinExistence type="predicted"/>
<gene>
    <name evidence="2" type="ordered locus">B005_4363</name>
</gene>
<dbReference type="KEGG" id="nal:B005_4363"/>
<dbReference type="EMBL" id="CP003788">
    <property type="protein sequence ID" value="AFR07090.1"/>
    <property type="molecule type" value="Genomic_DNA"/>
</dbReference>
<dbReference type="Proteomes" id="UP000003779">
    <property type="component" value="Chromosome"/>
</dbReference>
<dbReference type="AlphaFoldDB" id="J7L6P6"/>
<accession>J7L6P6</accession>
<feature type="region of interest" description="Disordered" evidence="1">
    <location>
        <begin position="306"/>
        <end position="374"/>
    </location>
</feature>
<dbReference type="STRING" id="1205910.B005_4363"/>
<reference evidence="3" key="2">
    <citation type="submission" date="2012-08" db="EMBL/GenBank/DDBJ databases">
        <title>Whole-genome sequence of Nocardiopsis alba strain ATCC BAA-2165 associated with honeybees.</title>
        <authorList>
            <person name="Qiao J."/>
            <person name="Chen L."/>
            <person name="Li Y."/>
            <person name="Wang J."/>
            <person name="Zhang W."/>
            <person name="Chen S."/>
        </authorList>
    </citation>
    <scope>NUCLEOTIDE SEQUENCE [LARGE SCALE GENOMIC DNA]</scope>
    <source>
        <strain evidence="3">ATCC BAA-2165 / BE74</strain>
    </source>
</reference>
<dbReference type="AntiFam" id="ANF00057">
    <property type="entry name" value="Translation of E. coli type CRISPR repeat"/>
</dbReference>
<feature type="compositionally biased region" description="Basic and acidic residues" evidence="1">
    <location>
        <begin position="318"/>
        <end position="328"/>
    </location>
</feature>
<dbReference type="HOGENOM" id="CLU_739317_0_0_11"/>
<reference evidence="2 3" key="1">
    <citation type="journal article" date="2012" name="J. Bacteriol.">
        <title>Whole-Genome Sequence of Nocardiopsis alba Strain ATCC BAA-2165, Associated with Honeybees.</title>
        <authorList>
            <person name="Qiao J."/>
            <person name="Chen L."/>
            <person name="Li Y."/>
            <person name="Wang J."/>
            <person name="Zhang W."/>
            <person name="Chen S."/>
        </authorList>
    </citation>
    <scope>NUCLEOTIDE SEQUENCE [LARGE SCALE GENOMIC DNA]</scope>
    <source>
        <strain evidence="3">ATCC BAA-2165 / BE74</strain>
    </source>
</reference>
<evidence type="ECO:0000313" key="3">
    <source>
        <dbReference type="Proteomes" id="UP000003779"/>
    </source>
</evidence>
<evidence type="ECO:0000313" key="2">
    <source>
        <dbReference type="EMBL" id="AFR07090.1"/>
    </source>
</evidence>
<feature type="region of interest" description="Disordered" evidence="1">
    <location>
        <begin position="133"/>
        <end position="176"/>
    </location>
</feature>